<dbReference type="Pfam" id="PF00665">
    <property type="entry name" value="rve"/>
    <property type="match status" value="1"/>
</dbReference>
<dbReference type="FunFam" id="3.30.420.10:FF:000063">
    <property type="entry name" value="Retrovirus-related Pol polyprotein from transposon 297-like Protein"/>
    <property type="match status" value="1"/>
</dbReference>
<dbReference type="SUPFAM" id="SSF53098">
    <property type="entry name" value="Ribonuclease H-like"/>
    <property type="match status" value="1"/>
</dbReference>
<dbReference type="GO" id="GO:0004519">
    <property type="term" value="F:endonuclease activity"/>
    <property type="evidence" value="ECO:0007669"/>
    <property type="project" value="UniProtKB-KW"/>
</dbReference>
<dbReference type="GO" id="GO:0015074">
    <property type="term" value="P:DNA integration"/>
    <property type="evidence" value="ECO:0007669"/>
    <property type="project" value="InterPro"/>
</dbReference>
<keyword evidence="7" id="KW-0695">RNA-directed DNA polymerase</keyword>
<reference evidence="9" key="1">
    <citation type="submission" date="2020-04" db="EMBL/GenBank/DDBJ databases">
        <authorList>
            <person name="Alioto T."/>
            <person name="Alioto T."/>
            <person name="Gomez Garrido J."/>
        </authorList>
    </citation>
    <scope>NUCLEOTIDE SEQUENCE</scope>
    <source>
        <strain evidence="9">A484AB</strain>
    </source>
</reference>
<dbReference type="PANTHER" id="PTHR37984:SF11">
    <property type="entry name" value="INTEGRASE CATALYTIC DOMAIN-CONTAINING PROTEIN"/>
    <property type="match status" value="1"/>
</dbReference>
<dbReference type="InterPro" id="IPR001969">
    <property type="entry name" value="Aspartic_peptidase_AS"/>
</dbReference>
<dbReference type="Pfam" id="PF17921">
    <property type="entry name" value="Integrase_H2C2"/>
    <property type="match status" value="1"/>
</dbReference>
<feature type="region of interest" description="Disordered" evidence="8">
    <location>
        <begin position="1261"/>
        <end position="1317"/>
    </location>
</feature>
<dbReference type="InterPro" id="IPR036397">
    <property type="entry name" value="RNaseH_sf"/>
</dbReference>
<evidence type="ECO:0000256" key="7">
    <source>
        <dbReference type="ARBA" id="ARBA00022918"/>
    </source>
</evidence>
<dbReference type="Gene3D" id="3.10.20.370">
    <property type="match status" value="1"/>
</dbReference>
<dbReference type="InterPro" id="IPR050951">
    <property type="entry name" value="Retrovirus_Pol_polyprotein"/>
</dbReference>
<dbReference type="InterPro" id="IPR043502">
    <property type="entry name" value="DNA/RNA_pol_sf"/>
</dbReference>
<dbReference type="SUPFAM" id="SSF50630">
    <property type="entry name" value="Acid proteases"/>
    <property type="match status" value="1"/>
</dbReference>
<evidence type="ECO:0000256" key="6">
    <source>
        <dbReference type="ARBA" id="ARBA00022801"/>
    </source>
</evidence>
<dbReference type="Gene3D" id="4.10.60.10">
    <property type="entry name" value="Zinc finger, CCHC-type"/>
    <property type="match status" value="1"/>
</dbReference>
<dbReference type="InterPro" id="IPR041588">
    <property type="entry name" value="Integrase_H2C2"/>
</dbReference>
<gene>
    <name evidence="9" type="ORF">PACLA_8A027172</name>
</gene>
<dbReference type="SUPFAM" id="SSF57756">
    <property type="entry name" value="Retrovirus zinc finger-like domains"/>
    <property type="match status" value="1"/>
</dbReference>
<evidence type="ECO:0000313" key="9">
    <source>
        <dbReference type="EMBL" id="CAB3998724.1"/>
    </source>
</evidence>
<dbReference type="Gene3D" id="2.40.70.10">
    <property type="entry name" value="Acid Proteases"/>
    <property type="match status" value="1"/>
</dbReference>
<keyword evidence="6" id="KW-0378">Hydrolase</keyword>
<dbReference type="Gene3D" id="3.30.420.10">
    <property type="entry name" value="Ribonuclease H-like superfamily/Ribonuclease H"/>
    <property type="match status" value="1"/>
</dbReference>
<dbReference type="GO" id="GO:0006508">
    <property type="term" value="P:proteolysis"/>
    <property type="evidence" value="ECO:0007669"/>
    <property type="project" value="InterPro"/>
</dbReference>
<evidence type="ECO:0000256" key="1">
    <source>
        <dbReference type="ARBA" id="ARBA00012493"/>
    </source>
</evidence>
<dbReference type="SUPFAM" id="SSF56672">
    <property type="entry name" value="DNA/RNA polymerases"/>
    <property type="match status" value="1"/>
</dbReference>
<dbReference type="FunFam" id="3.10.20.370:FF:000001">
    <property type="entry name" value="Retrovirus-related Pol polyprotein from transposon 17.6-like protein"/>
    <property type="match status" value="1"/>
</dbReference>
<keyword evidence="3" id="KW-0548">Nucleotidyltransferase</keyword>
<dbReference type="GO" id="GO:0003964">
    <property type="term" value="F:RNA-directed DNA polymerase activity"/>
    <property type="evidence" value="ECO:0007669"/>
    <property type="project" value="UniProtKB-KW"/>
</dbReference>
<keyword evidence="4" id="KW-0540">Nuclease</keyword>
<feature type="compositionally biased region" description="Basic and acidic residues" evidence="8">
    <location>
        <begin position="1273"/>
        <end position="1285"/>
    </location>
</feature>
<protein>
    <recommendedName>
        <fullName evidence="1">RNA-directed DNA polymerase</fullName>
        <ecNumber evidence="1">2.7.7.49</ecNumber>
    </recommendedName>
</protein>
<evidence type="ECO:0000256" key="8">
    <source>
        <dbReference type="SAM" id="MobiDB-lite"/>
    </source>
</evidence>
<dbReference type="PROSITE" id="PS50878">
    <property type="entry name" value="RT_POL"/>
    <property type="match status" value="1"/>
</dbReference>
<keyword evidence="2" id="KW-0808">Transferase</keyword>
<dbReference type="GO" id="GO:0003676">
    <property type="term" value="F:nucleic acid binding"/>
    <property type="evidence" value="ECO:0007669"/>
    <property type="project" value="InterPro"/>
</dbReference>
<dbReference type="EMBL" id="CACRXK020003422">
    <property type="protein sequence ID" value="CAB3998724.1"/>
    <property type="molecule type" value="Genomic_DNA"/>
</dbReference>
<dbReference type="GO" id="GO:0008270">
    <property type="term" value="F:zinc ion binding"/>
    <property type="evidence" value="ECO:0007669"/>
    <property type="project" value="InterPro"/>
</dbReference>
<sequence>MAVFKAFHGGIPTFDPKGEPTSIAPRWRRWKRAFELFVVGKGITDKTQKRALMLHCAGMDVQDIFDTLPDNGNANDYDKAIEALDTYFNPAVNVPYERHMFRRMSQEESETIDQFVTRLKQKALSCDYGESSDEFIRDQVIDKCRSVALRRKLLERGQTLTLKQLQEISRAHEASYFQANKINDDAGHEVKKENINRIKGKFQSKFKSPNKKCFRCGKTDHFAKSPKCPAKSAECHKCHKEGHFASECRTKVSNERDNKKKINYTREDQESKEGDNEYAFVVNHQSDENSGLVDIKVGGVLCNFLIDSGSTCNVIDKSCWEKLKAKQIKCKSEKTATQIYSYGSSKPLIVAGKFTADVVCQGKEVKEAEFIVIEGTGKPLLGKKTAIQLNVLKIGPQPVISEGVNSVEDDNTFRDRMMKTYSGCFKGIGKLKDRQLEVNLDPNVKPVAQRARNIPYGLQSKVEKKLDELERQGIIEKVKGPAKWASPLVVVPKPNGDIRLCTDMRKANEAIVREKFPIPTVDDILHEINGSKVFSKLDLKYGYHQLELEEKSREITTTVTHKGHYRYTRLIFGMNNASEYYQYHIGDAIRDCEGVHNISDDIIVHGKDQAEHDERLEKLLMTLVEKNLTLNPEKCQFRMTELTFMGYLLSERGIGPTNTKVEAVKNARRPETASEVRSFLGLVNFSARFIPDLATTSEPLRQLTRKGVVFQWTKVHENAFNKLKSQLANAESLAYFDKDAKTKIIADASPVGLGAVLIQEQDGEERVVSYASRSLTSVERRYSQTEKEALGLVWACERFHVYLYGSKFELITDHKPLEVIYSKNSTPPARIQRWVLRLQSYDFTVTYRPGAQNIADALSRLTMNTSPSTDDAEDYIRFVAKNAVPNAITIQEVEKESDKDPELSKVRSCILTDDQWESVDVAYRSVRQELSVLGKLVIRGTRLVIPKILQKKVLNLAHEGHQGIVKTKQRLRSKVWWPNIDKEAEKECRTCHGCQVVQLPSRPEPMVRTRLPESPWEIIACDLLGPINNNIYILAIIDYYSRWIEIDILKSITSSKIVQSLDRMFLTHGLPCELTSDNGPQFVSSEFEEFCEKNGIYHRRITPLWPQANAEIERQMRNLNKVIKISYAQGGNLEEELNKFLTAYRTTPHGTTGKAPDEMLFKRRLRTKIPELVPFDKCDEEVRDRDAVLKQKGKEYADDKKNAKYPDLKVNDKVLLQQRKTCKTTTMYEHDPYEIVDVNGSQVTIKSGEGVCYKRNSSHVRKFEESDLPSGNEHIDESEHFKEPDTNEQVIDKSLVVAEPRRSSRSTKGRAPERLDL</sequence>
<proteinExistence type="predicted"/>
<keyword evidence="5" id="KW-0255">Endonuclease</keyword>
<evidence type="ECO:0000256" key="3">
    <source>
        <dbReference type="ARBA" id="ARBA00022695"/>
    </source>
</evidence>
<dbReference type="PROSITE" id="PS50994">
    <property type="entry name" value="INTEGRASE"/>
    <property type="match status" value="1"/>
</dbReference>
<evidence type="ECO:0000256" key="2">
    <source>
        <dbReference type="ARBA" id="ARBA00022679"/>
    </source>
</evidence>
<evidence type="ECO:0000256" key="4">
    <source>
        <dbReference type="ARBA" id="ARBA00022722"/>
    </source>
</evidence>
<dbReference type="Gene3D" id="1.10.340.70">
    <property type="match status" value="1"/>
</dbReference>
<name>A0A6S7GZD1_PARCT</name>
<dbReference type="FunFam" id="3.30.70.270:FF:000026">
    <property type="entry name" value="Transposon Ty3-G Gag-Pol polyprotein"/>
    <property type="match status" value="1"/>
</dbReference>
<dbReference type="PANTHER" id="PTHR37984">
    <property type="entry name" value="PROTEIN CBG26694"/>
    <property type="match status" value="1"/>
</dbReference>
<dbReference type="EC" id="2.7.7.49" evidence="1"/>
<dbReference type="InterPro" id="IPR043128">
    <property type="entry name" value="Rev_trsase/Diguanyl_cyclase"/>
</dbReference>
<dbReference type="InterPro" id="IPR036875">
    <property type="entry name" value="Znf_CCHC_sf"/>
</dbReference>
<dbReference type="Proteomes" id="UP001152795">
    <property type="component" value="Unassembled WGS sequence"/>
</dbReference>
<evidence type="ECO:0000313" key="10">
    <source>
        <dbReference type="Proteomes" id="UP001152795"/>
    </source>
</evidence>
<dbReference type="Pfam" id="PF17917">
    <property type="entry name" value="RT_RNaseH"/>
    <property type="match status" value="1"/>
</dbReference>
<dbReference type="Gene3D" id="3.10.10.10">
    <property type="entry name" value="HIV Type 1 Reverse Transcriptase, subunit A, domain 1"/>
    <property type="match status" value="1"/>
</dbReference>
<comment type="caution">
    <text evidence="9">The sequence shown here is derived from an EMBL/GenBank/DDBJ whole genome shotgun (WGS) entry which is preliminary data.</text>
</comment>
<dbReference type="InterPro" id="IPR001584">
    <property type="entry name" value="Integrase_cat-core"/>
</dbReference>
<dbReference type="SMART" id="SM00343">
    <property type="entry name" value="ZnF_C2HC"/>
    <property type="match status" value="2"/>
</dbReference>
<dbReference type="CDD" id="cd09274">
    <property type="entry name" value="RNase_HI_RT_Ty3"/>
    <property type="match status" value="1"/>
</dbReference>
<evidence type="ECO:0000256" key="5">
    <source>
        <dbReference type="ARBA" id="ARBA00022759"/>
    </source>
</evidence>
<dbReference type="InterPro" id="IPR000477">
    <property type="entry name" value="RT_dom"/>
</dbReference>
<keyword evidence="10" id="KW-1185">Reference proteome</keyword>
<dbReference type="Gene3D" id="3.30.70.270">
    <property type="match status" value="2"/>
</dbReference>
<dbReference type="OrthoDB" id="5983543at2759"/>
<dbReference type="Pfam" id="PF00078">
    <property type="entry name" value="RVT_1"/>
    <property type="match status" value="1"/>
</dbReference>
<dbReference type="PROSITE" id="PS00141">
    <property type="entry name" value="ASP_PROTEASE"/>
    <property type="match status" value="1"/>
</dbReference>
<dbReference type="InterPro" id="IPR041373">
    <property type="entry name" value="RT_RNaseH"/>
</dbReference>
<dbReference type="CDD" id="cd01647">
    <property type="entry name" value="RT_LTR"/>
    <property type="match status" value="1"/>
</dbReference>
<dbReference type="InterPro" id="IPR012337">
    <property type="entry name" value="RNaseH-like_sf"/>
</dbReference>
<dbReference type="InterPro" id="IPR021109">
    <property type="entry name" value="Peptidase_aspartic_dom_sf"/>
</dbReference>
<dbReference type="PROSITE" id="PS50158">
    <property type="entry name" value="ZF_CCHC"/>
    <property type="match status" value="1"/>
</dbReference>
<dbReference type="InterPro" id="IPR001878">
    <property type="entry name" value="Znf_CCHC"/>
</dbReference>
<dbReference type="FunFam" id="1.10.340.70:FF:000003">
    <property type="entry name" value="Protein CBG25708"/>
    <property type="match status" value="1"/>
</dbReference>
<organism evidence="9 10">
    <name type="scientific">Paramuricea clavata</name>
    <name type="common">Red gorgonian</name>
    <name type="synonym">Violescent sea-whip</name>
    <dbReference type="NCBI Taxonomy" id="317549"/>
    <lineage>
        <taxon>Eukaryota</taxon>
        <taxon>Metazoa</taxon>
        <taxon>Cnidaria</taxon>
        <taxon>Anthozoa</taxon>
        <taxon>Octocorallia</taxon>
        <taxon>Malacalcyonacea</taxon>
        <taxon>Plexauridae</taxon>
        <taxon>Paramuricea</taxon>
    </lineage>
</organism>
<accession>A0A6S7GZD1</accession>
<dbReference type="GO" id="GO:0004190">
    <property type="term" value="F:aspartic-type endopeptidase activity"/>
    <property type="evidence" value="ECO:0007669"/>
    <property type="project" value="InterPro"/>
</dbReference>
<dbReference type="CDD" id="cd00303">
    <property type="entry name" value="retropepsin_like"/>
    <property type="match status" value="1"/>
</dbReference>